<dbReference type="OrthoDB" id="593981at2"/>
<comment type="caution">
    <text evidence="1">The sequence shown here is derived from an EMBL/GenBank/DDBJ whole genome shotgun (WGS) entry which is preliminary data.</text>
</comment>
<dbReference type="EMBL" id="QCYK01000001">
    <property type="protein sequence ID" value="PUZ28633.1"/>
    <property type="molecule type" value="Genomic_DNA"/>
</dbReference>
<dbReference type="Proteomes" id="UP000244450">
    <property type="component" value="Unassembled WGS sequence"/>
</dbReference>
<evidence type="ECO:0000313" key="2">
    <source>
        <dbReference type="Proteomes" id="UP000244450"/>
    </source>
</evidence>
<keyword evidence="2" id="KW-1185">Reference proteome</keyword>
<dbReference type="AlphaFoldDB" id="A0A2T7BLS4"/>
<sequence length="376" mass="43090">MYMIHLRAVICNNIWKNRFCTINLLVHDSCTTETLCTMLVDRHAEQLILHPAMTAFAEHSGMTMRRVLEPPVDYEIGSRQVDDFVQIKAGSITETLCVEIKGEVRKAGVEQLLGAMLPRQQWLLVAKYIPAPLKEFLRHQGCNYLEASGNCYINTGQLVIFINDQEVKQVRQSNTGKIWKSAGLQYLFVVLQDPAMLQRPYRVIAKAAGISAGNIADLRKELQASDYITHEGIFSARDKLIERWVEMYALTLKPKVFKGRFRFASKQFENNWRGLTTDGMYWGGEPGADIYTFNLLPQEFTLYTSFTGNELVSKLRIVPDEDGPITVLDKFWHDWEGDRHNRGAAPPLIVYADLRNSLDSRNWEIANRIKNSYLHE</sequence>
<dbReference type="InterPro" id="IPR019238">
    <property type="entry name" value="AbiEi_2"/>
</dbReference>
<gene>
    <name evidence="1" type="ORF">DCC81_03880</name>
</gene>
<accession>A0A2T7BLS4</accession>
<proteinExistence type="predicted"/>
<evidence type="ECO:0000313" key="1">
    <source>
        <dbReference type="EMBL" id="PUZ28633.1"/>
    </source>
</evidence>
<reference evidence="1 2" key="1">
    <citation type="submission" date="2018-04" db="EMBL/GenBank/DDBJ databases">
        <title>Chitinophaga fuyangensis sp. nov., isolated from soil in a chemical factory.</title>
        <authorList>
            <person name="Chen K."/>
        </authorList>
    </citation>
    <scope>NUCLEOTIDE SEQUENCE [LARGE SCALE GENOMIC DNA]</scope>
    <source>
        <strain evidence="1 2">LY-1</strain>
    </source>
</reference>
<protein>
    <submittedName>
        <fullName evidence="1">Uncharacterized protein</fullName>
    </submittedName>
</protein>
<dbReference type="Pfam" id="PF09952">
    <property type="entry name" value="AbiEi_2"/>
    <property type="match status" value="1"/>
</dbReference>
<organism evidence="1 2">
    <name type="scientific">Chitinophaga parva</name>
    <dbReference type="NCBI Taxonomy" id="2169414"/>
    <lineage>
        <taxon>Bacteria</taxon>
        <taxon>Pseudomonadati</taxon>
        <taxon>Bacteroidota</taxon>
        <taxon>Chitinophagia</taxon>
        <taxon>Chitinophagales</taxon>
        <taxon>Chitinophagaceae</taxon>
        <taxon>Chitinophaga</taxon>
    </lineage>
</organism>
<name>A0A2T7BLS4_9BACT</name>